<name>A0AAE3VIL0_9BACT</name>
<comment type="caution">
    <text evidence="3">The sequence shown here is derived from an EMBL/GenBank/DDBJ whole genome shotgun (WGS) entry which is preliminary data.</text>
</comment>
<keyword evidence="4" id="KW-1185">Reference proteome</keyword>
<dbReference type="InterPro" id="IPR029044">
    <property type="entry name" value="Nucleotide-diphossugar_trans"/>
</dbReference>
<dbReference type="EMBL" id="JAUSVL010000001">
    <property type="protein sequence ID" value="MDQ0291134.1"/>
    <property type="molecule type" value="Genomic_DNA"/>
</dbReference>
<dbReference type="InterPro" id="IPR051161">
    <property type="entry name" value="Mannose-6P_isomerase_type2"/>
</dbReference>
<keyword evidence="3" id="KW-0548">Nucleotidyltransferase</keyword>
<dbReference type="PANTHER" id="PTHR46390:SF1">
    <property type="entry name" value="MANNOSE-1-PHOSPHATE GUANYLYLTRANSFERASE"/>
    <property type="match status" value="1"/>
</dbReference>
<dbReference type="Pfam" id="PF22640">
    <property type="entry name" value="ManC_GMP_beta-helix"/>
    <property type="match status" value="1"/>
</dbReference>
<keyword evidence="3" id="KW-0808">Transferase</keyword>
<evidence type="ECO:0000259" key="1">
    <source>
        <dbReference type="Pfam" id="PF00483"/>
    </source>
</evidence>
<dbReference type="GO" id="GO:0009298">
    <property type="term" value="P:GDP-mannose biosynthetic process"/>
    <property type="evidence" value="ECO:0007669"/>
    <property type="project" value="TreeGrafter"/>
</dbReference>
<dbReference type="InterPro" id="IPR005835">
    <property type="entry name" value="NTP_transferase_dom"/>
</dbReference>
<accession>A0AAE3VIL0</accession>
<evidence type="ECO:0000259" key="2">
    <source>
        <dbReference type="Pfam" id="PF22640"/>
    </source>
</evidence>
<reference evidence="3" key="1">
    <citation type="submission" date="2023-07" db="EMBL/GenBank/DDBJ databases">
        <title>Genomic Encyclopedia of Type Strains, Phase IV (KMG-IV): sequencing the most valuable type-strain genomes for metagenomic binning, comparative biology and taxonomic classification.</title>
        <authorList>
            <person name="Goeker M."/>
        </authorList>
    </citation>
    <scope>NUCLEOTIDE SEQUENCE</scope>
    <source>
        <strain evidence="3">DSM 24202</strain>
    </source>
</reference>
<dbReference type="Pfam" id="PF00483">
    <property type="entry name" value="NTP_transferase"/>
    <property type="match status" value="1"/>
</dbReference>
<feature type="domain" description="MannoseP isomerase/GMP-like beta-helix" evidence="2">
    <location>
        <begin position="302"/>
        <end position="358"/>
    </location>
</feature>
<dbReference type="RefSeq" id="WP_307263482.1">
    <property type="nucleotide sequence ID" value="NZ_JAUSVL010000001.1"/>
</dbReference>
<organism evidence="3 4">
    <name type="scientific">Oligosphaera ethanolica</name>
    <dbReference type="NCBI Taxonomy" id="760260"/>
    <lineage>
        <taxon>Bacteria</taxon>
        <taxon>Pseudomonadati</taxon>
        <taxon>Lentisphaerota</taxon>
        <taxon>Oligosphaeria</taxon>
        <taxon>Oligosphaerales</taxon>
        <taxon>Oligosphaeraceae</taxon>
        <taxon>Oligosphaera</taxon>
    </lineage>
</organism>
<dbReference type="AlphaFoldDB" id="A0AAE3VIL0"/>
<dbReference type="Gene3D" id="3.90.550.10">
    <property type="entry name" value="Spore Coat Polysaccharide Biosynthesis Protein SpsA, Chain A"/>
    <property type="match status" value="1"/>
</dbReference>
<proteinExistence type="predicted"/>
<protein>
    <submittedName>
        <fullName evidence="3">Mannose-1-phosphate guanylyltransferase</fullName>
        <ecNumber evidence="3">2.7.7.13</ecNumber>
    </submittedName>
</protein>
<dbReference type="InterPro" id="IPR049577">
    <property type="entry name" value="GMPP_N"/>
</dbReference>
<gene>
    <name evidence="3" type="ORF">J3R75_003241</name>
</gene>
<dbReference type="Proteomes" id="UP001238163">
    <property type="component" value="Unassembled WGS sequence"/>
</dbReference>
<dbReference type="PANTHER" id="PTHR46390">
    <property type="entry name" value="MANNOSE-1-PHOSPHATE GUANYLYLTRANSFERASE"/>
    <property type="match status" value="1"/>
</dbReference>
<feature type="domain" description="Nucleotidyl transferase" evidence="1">
    <location>
        <begin position="5"/>
        <end position="288"/>
    </location>
</feature>
<dbReference type="EC" id="2.7.7.13" evidence="3"/>
<dbReference type="GO" id="GO:0004475">
    <property type="term" value="F:mannose-1-phosphate guanylyltransferase (GTP) activity"/>
    <property type="evidence" value="ECO:0007669"/>
    <property type="project" value="UniProtKB-EC"/>
</dbReference>
<dbReference type="InterPro" id="IPR054566">
    <property type="entry name" value="ManC/GMP-like_b-helix"/>
</dbReference>
<dbReference type="SUPFAM" id="SSF159283">
    <property type="entry name" value="Guanosine diphospho-D-mannose pyrophosphorylase/mannose-6-phosphate isomerase linker domain"/>
    <property type="match status" value="1"/>
</dbReference>
<evidence type="ECO:0000313" key="3">
    <source>
        <dbReference type="EMBL" id="MDQ0291134.1"/>
    </source>
</evidence>
<sequence>MKVIVIMAGGTGERFWPLSRFTKPKQLLTLTGSGQSLLEEAVERSMAIVPPANIFIATSSHLQKAIQDAELGIPAENVIAEPCRRNTAGCLIYATATILARTNLSPEELTMGVLTADQRIPDTEPFVNTIGNAMDVAEKNDALITVGIQPVRPETGYGYIEVAANAKSLGDDKAYPLFSVASFKEKPKADEAAKYIASGRFYWNSGMFFWRLSTFQNEFGHANPVMAETLEDLTDALMANDPDRAARIFDALPNISIDYALMEKAHNVMVVPGNFIWDDVGAWDALDRTFPRDNNGNVRVGDPVVIDCNDSIVYNACGQKKIAVGAVGLKDMVVVVGDDAVLVMPKNRAQDVRKIVISLRDRGATQL</sequence>
<dbReference type="SUPFAM" id="SSF53448">
    <property type="entry name" value="Nucleotide-diphospho-sugar transferases"/>
    <property type="match status" value="1"/>
</dbReference>
<evidence type="ECO:0000313" key="4">
    <source>
        <dbReference type="Proteomes" id="UP001238163"/>
    </source>
</evidence>
<dbReference type="CDD" id="cd02509">
    <property type="entry name" value="GDP-M1P_Guanylyltransferase"/>
    <property type="match status" value="1"/>
</dbReference>